<proteinExistence type="predicted"/>
<dbReference type="InterPro" id="IPR019647">
    <property type="entry name" value="PhoP_reg_network_YrbL"/>
</dbReference>
<comment type="caution">
    <text evidence="1">The sequence shown here is derived from an EMBL/GenBank/DDBJ whole genome shotgun (WGS) entry which is preliminary data.</text>
</comment>
<organism evidence="1 2">
    <name type="scientific">Psychromonas marina</name>
    <dbReference type="NCBI Taxonomy" id="88364"/>
    <lineage>
        <taxon>Bacteria</taxon>
        <taxon>Pseudomonadati</taxon>
        <taxon>Pseudomonadota</taxon>
        <taxon>Gammaproteobacteria</taxon>
        <taxon>Alteromonadales</taxon>
        <taxon>Psychromonadaceae</taxon>
        <taxon>Psychromonas</taxon>
    </lineage>
</organism>
<evidence type="ECO:0008006" key="3">
    <source>
        <dbReference type="Google" id="ProtNLM"/>
    </source>
</evidence>
<reference evidence="2" key="1">
    <citation type="journal article" date="2019" name="Int. J. Syst. Evol. Microbiol.">
        <title>The Global Catalogue of Microorganisms (GCM) 10K type strain sequencing project: providing services to taxonomists for standard genome sequencing and annotation.</title>
        <authorList>
            <consortium name="The Broad Institute Genomics Platform"/>
            <consortium name="The Broad Institute Genome Sequencing Center for Infectious Disease"/>
            <person name="Wu L."/>
            <person name="Ma J."/>
        </authorList>
    </citation>
    <scope>NUCLEOTIDE SEQUENCE [LARGE SCALE GENOMIC DNA]</scope>
    <source>
        <strain evidence="2">NBRC 103166</strain>
    </source>
</reference>
<sequence length="182" mass="20558">MCIELDKNKRFGKGRSRNVYLHPFNDSQCIKIQRASSPGAANHCEIAFFNTNLSSPFYPKYYGQVKTNLGTGLVVGLIKDFDGQISKSLVHYLDANIITRQIAEGFILDITHHFISNKKLIHDANLENILLQKDEAGNLKPVLIDGFGAKDTGVLYFLRARISMLAVHKTKKLKKRMLNRLP</sequence>
<dbReference type="RefSeq" id="WP_284204106.1">
    <property type="nucleotide sequence ID" value="NZ_BSPQ01000005.1"/>
</dbReference>
<evidence type="ECO:0000313" key="1">
    <source>
        <dbReference type="EMBL" id="GLS90995.1"/>
    </source>
</evidence>
<dbReference type="Proteomes" id="UP001157353">
    <property type="component" value="Unassembled WGS sequence"/>
</dbReference>
<protein>
    <recommendedName>
        <fullName evidence="3">Protein kinase domain-containing protein</fullName>
    </recommendedName>
</protein>
<dbReference type="EMBL" id="BSPQ01000005">
    <property type="protein sequence ID" value="GLS90995.1"/>
    <property type="molecule type" value="Genomic_DNA"/>
</dbReference>
<evidence type="ECO:0000313" key="2">
    <source>
        <dbReference type="Proteomes" id="UP001157353"/>
    </source>
</evidence>
<accession>A0ABQ6E1B1</accession>
<name>A0ABQ6E1B1_9GAMM</name>
<gene>
    <name evidence="1" type="ORF">GCM10007916_20620</name>
</gene>
<dbReference type="Pfam" id="PF10707">
    <property type="entry name" value="YrbL-PhoP_reg"/>
    <property type="match status" value="1"/>
</dbReference>
<keyword evidence="2" id="KW-1185">Reference proteome</keyword>